<accession>A0AAV2ND63</accession>
<dbReference type="EMBL" id="OZ034836">
    <property type="protein sequence ID" value="CAL1678160.1"/>
    <property type="molecule type" value="Genomic_DNA"/>
</dbReference>
<name>A0AAV2ND63_9HYME</name>
<dbReference type="AlphaFoldDB" id="A0AAV2ND63"/>
<gene>
    <name evidence="2" type="ORF">LPLAT_LOCUS4046</name>
</gene>
<sequence>MGFEKGQGKYQRAERSGRGRGEFRQKERKPKGKEWERGGEEDPRKRRMEARAKVHERSGGGVVRSGECRAFLLVPALALLETREADQPDRRTVESDLICAYIFSSPTTKIKKDF</sequence>
<keyword evidence="3" id="KW-1185">Reference proteome</keyword>
<dbReference type="Proteomes" id="UP001497644">
    <property type="component" value="Chromosome 13"/>
</dbReference>
<feature type="region of interest" description="Disordered" evidence="1">
    <location>
        <begin position="1"/>
        <end position="61"/>
    </location>
</feature>
<protein>
    <submittedName>
        <fullName evidence="2">Uncharacterized protein</fullName>
    </submittedName>
</protein>
<evidence type="ECO:0000256" key="1">
    <source>
        <dbReference type="SAM" id="MobiDB-lite"/>
    </source>
</evidence>
<feature type="compositionally biased region" description="Basic and acidic residues" evidence="1">
    <location>
        <begin position="11"/>
        <end position="25"/>
    </location>
</feature>
<evidence type="ECO:0000313" key="3">
    <source>
        <dbReference type="Proteomes" id="UP001497644"/>
    </source>
</evidence>
<evidence type="ECO:0000313" key="2">
    <source>
        <dbReference type="EMBL" id="CAL1678160.1"/>
    </source>
</evidence>
<organism evidence="2 3">
    <name type="scientific">Lasius platythorax</name>
    <dbReference type="NCBI Taxonomy" id="488582"/>
    <lineage>
        <taxon>Eukaryota</taxon>
        <taxon>Metazoa</taxon>
        <taxon>Ecdysozoa</taxon>
        <taxon>Arthropoda</taxon>
        <taxon>Hexapoda</taxon>
        <taxon>Insecta</taxon>
        <taxon>Pterygota</taxon>
        <taxon>Neoptera</taxon>
        <taxon>Endopterygota</taxon>
        <taxon>Hymenoptera</taxon>
        <taxon>Apocrita</taxon>
        <taxon>Aculeata</taxon>
        <taxon>Formicoidea</taxon>
        <taxon>Formicidae</taxon>
        <taxon>Formicinae</taxon>
        <taxon>Lasius</taxon>
        <taxon>Lasius</taxon>
    </lineage>
</organism>
<feature type="compositionally biased region" description="Basic and acidic residues" evidence="1">
    <location>
        <begin position="32"/>
        <end position="58"/>
    </location>
</feature>
<reference evidence="2" key="1">
    <citation type="submission" date="2024-04" db="EMBL/GenBank/DDBJ databases">
        <authorList>
            <consortium name="Molecular Ecology Group"/>
        </authorList>
    </citation>
    <scope>NUCLEOTIDE SEQUENCE</scope>
</reference>
<proteinExistence type="predicted"/>